<dbReference type="KEGG" id="aagg:ETAA8_16830"/>
<dbReference type="EMBL" id="CP036274">
    <property type="protein sequence ID" value="QDU26603.1"/>
    <property type="molecule type" value="Genomic_DNA"/>
</dbReference>
<gene>
    <name evidence="3" type="ORF">ETAA8_16830</name>
</gene>
<sequence length="214" mass="23597">MTIDLNGSIILRATSISTPRPAEMILRNSSKQGDDIRICTDRNFLARAAAMGFSEIHLPDNVSPAVAQDANRTFLWMLLDPKEALKPSDDCLRIESPLDYGHRISPPPRPRKETPVNRITPSISQPQPAAPSQPATQLATQQEASEGAQVVRRRKQRVPGKATSALEQAISLRDQLREVLASSKELIGSLKNEKRSQKSLKLALDSLKQLQHVA</sequence>
<dbReference type="AlphaFoldDB" id="A0A517Y8Q5"/>
<proteinExistence type="predicted"/>
<dbReference type="Proteomes" id="UP000315017">
    <property type="component" value="Chromosome"/>
</dbReference>
<evidence type="ECO:0000313" key="4">
    <source>
        <dbReference type="Proteomes" id="UP000315017"/>
    </source>
</evidence>
<feature type="region of interest" description="Disordered" evidence="2">
    <location>
        <begin position="98"/>
        <end position="163"/>
    </location>
</feature>
<dbReference type="RefSeq" id="WP_145087331.1">
    <property type="nucleotide sequence ID" value="NZ_CP036274.1"/>
</dbReference>
<reference evidence="3 4" key="1">
    <citation type="submission" date="2019-02" db="EMBL/GenBank/DDBJ databases">
        <title>Deep-cultivation of Planctomycetes and their phenomic and genomic characterization uncovers novel biology.</title>
        <authorList>
            <person name="Wiegand S."/>
            <person name="Jogler M."/>
            <person name="Boedeker C."/>
            <person name="Pinto D."/>
            <person name="Vollmers J."/>
            <person name="Rivas-Marin E."/>
            <person name="Kohn T."/>
            <person name="Peeters S.H."/>
            <person name="Heuer A."/>
            <person name="Rast P."/>
            <person name="Oberbeckmann S."/>
            <person name="Bunk B."/>
            <person name="Jeske O."/>
            <person name="Meyerdierks A."/>
            <person name="Storesund J.E."/>
            <person name="Kallscheuer N."/>
            <person name="Luecker S."/>
            <person name="Lage O.M."/>
            <person name="Pohl T."/>
            <person name="Merkel B.J."/>
            <person name="Hornburger P."/>
            <person name="Mueller R.-W."/>
            <person name="Bruemmer F."/>
            <person name="Labrenz M."/>
            <person name="Spormann A.M."/>
            <person name="Op den Camp H."/>
            <person name="Overmann J."/>
            <person name="Amann R."/>
            <person name="Jetten M.S.M."/>
            <person name="Mascher T."/>
            <person name="Medema M.H."/>
            <person name="Devos D.P."/>
            <person name="Kaster A.-K."/>
            <person name="Ovreas L."/>
            <person name="Rohde M."/>
            <person name="Galperin M.Y."/>
            <person name="Jogler C."/>
        </authorList>
    </citation>
    <scope>NUCLEOTIDE SEQUENCE [LARGE SCALE GENOMIC DNA]</scope>
    <source>
        <strain evidence="3 4">ETA_A8</strain>
    </source>
</reference>
<feature type="compositionally biased region" description="Low complexity" evidence="2">
    <location>
        <begin position="120"/>
        <end position="142"/>
    </location>
</feature>
<keyword evidence="4" id="KW-1185">Reference proteome</keyword>
<feature type="coiled-coil region" evidence="1">
    <location>
        <begin position="173"/>
        <end position="210"/>
    </location>
</feature>
<evidence type="ECO:0000256" key="1">
    <source>
        <dbReference type="SAM" id="Coils"/>
    </source>
</evidence>
<evidence type="ECO:0000313" key="3">
    <source>
        <dbReference type="EMBL" id="QDU26603.1"/>
    </source>
</evidence>
<evidence type="ECO:0000256" key="2">
    <source>
        <dbReference type="SAM" id="MobiDB-lite"/>
    </source>
</evidence>
<name>A0A517Y8Q5_9BACT</name>
<organism evidence="3 4">
    <name type="scientific">Anatilimnocola aggregata</name>
    <dbReference type="NCBI Taxonomy" id="2528021"/>
    <lineage>
        <taxon>Bacteria</taxon>
        <taxon>Pseudomonadati</taxon>
        <taxon>Planctomycetota</taxon>
        <taxon>Planctomycetia</taxon>
        <taxon>Pirellulales</taxon>
        <taxon>Pirellulaceae</taxon>
        <taxon>Anatilimnocola</taxon>
    </lineage>
</organism>
<keyword evidence="1" id="KW-0175">Coiled coil</keyword>
<dbReference type="OrthoDB" id="215904at2"/>
<protein>
    <submittedName>
        <fullName evidence="3">Uncharacterized protein</fullName>
    </submittedName>
</protein>
<accession>A0A517Y8Q5</accession>